<reference evidence="3" key="1">
    <citation type="journal article" date="2017" name="Mycologia">
        <title>Fusarium algeriense, sp. nov., a novel toxigenic crown rot pathogen of durum wheat from Algeria is nested in the Fusarium burgessii species complex.</title>
        <authorList>
            <person name="Laraba I."/>
            <person name="Keddad A."/>
            <person name="Boureghda H."/>
            <person name="Abdallah N."/>
            <person name="Vaughan M.M."/>
            <person name="Proctor R.H."/>
            <person name="Busman M."/>
            <person name="O'Donnell K."/>
        </authorList>
    </citation>
    <scope>NUCLEOTIDE SEQUENCE</scope>
    <source>
        <strain evidence="3">NRRL 25174</strain>
    </source>
</reference>
<dbReference type="Pfam" id="PF07859">
    <property type="entry name" value="Abhydrolase_3"/>
    <property type="match status" value="1"/>
</dbReference>
<accession>A0A9P5ARE2</accession>
<dbReference type="InterPro" id="IPR029058">
    <property type="entry name" value="AB_hydrolase_fold"/>
</dbReference>
<proteinExistence type="predicted"/>
<reference evidence="3" key="2">
    <citation type="submission" date="2020-02" db="EMBL/GenBank/DDBJ databases">
        <title>Identification and distribution of gene clusters putatively required for synthesis of sphingolipid metabolism inhibitors in phylogenetically diverse species of the filamentous fungus Fusarium.</title>
        <authorList>
            <person name="Kim H.-S."/>
            <person name="Busman M."/>
            <person name="Brown D.W."/>
            <person name="Divon H."/>
            <person name="Uhlig S."/>
            <person name="Proctor R.H."/>
        </authorList>
    </citation>
    <scope>NUCLEOTIDE SEQUENCE</scope>
    <source>
        <strain evidence="3">NRRL 25174</strain>
    </source>
</reference>
<evidence type="ECO:0000313" key="3">
    <source>
        <dbReference type="EMBL" id="KAF4342472.1"/>
    </source>
</evidence>
<evidence type="ECO:0000313" key="4">
    <source>
        <dbReference type="Proteomes" id="UP000730481"/>
    </source>
</evidence>
<dbReference type="EMBL" id="PVQB02000137">
    <property type="protein sequence ID" value="KAF4342472.1"/>
    <property type="molecule type" value="Genomic_DNA"/>
</dbReference>
<dbReference type="SUPFAM" id="SSF53474">
    <property type="entry name" value="alpha/beta-Hydrolases"/>
    <property type="match status" value="1"/>
</dbReference>
<keyword evidence="4" id="KW-1185">Reference proteome</keyword>
<feature type="domain" description="Alpha/beta hydrolase fold-3" evidence="2">
    <location>
        <begin position="91"/>
        <end position="298"/>
    </location>
</feature>
<dbReference type="GO" id="GO:0016787">
    <property type="term" value="F:hydrolase activity"/>
    <property type="evidence" value="ECO:0007669"/>
    <property type="project" value="UniProtKB-KW"/>
</dbReference>
<keyword evidence="1" id="KW-0378">Hydrolase</keyword>
<gene>
    <name evidence="3" type="ORF">FBEOM_3558</name>
</gene>
<dbReference type="InterPro" id="IPR050300">
    <property type="entry name" value="GDXG_lipolytic_enzyme"/>
</dbReference>
<organism evidence="3 4">
    <name type="scientific">Fusarium beomiforme</name>
    <dbReference type="NCBI Taxonomy" id="44412"/>
    <lineage>
        <taxon>Eukaryota</taxon>
        <taxon>Fungi</taxon>
        <taxon>Dikarya</taxon>
        <taxon>Ascomycota</taxon>
        <taxon>Pezizomycotina</taxon>
        <taxon>Sordariomycetes</taxon>
        <taxon>Hypocreomycetidae</taxon>
        <taxon>Hypocreales</taxon>
        <taxon>Nectriaceae</taxon>
        <taxon>Fusarium</taxon>
        <taxon>Fusarium burgessii species complex</taxon>
    </lineage>
</organism>
<dbReference type="InterPro" id="IPR013094">
    <property type="entry name" value="AB_hydrolase_3"/>
</dbReference>
<comment type="caution">
    <text evidence="3">The sequence shown here is derived from an EMBL/GenBank/DDBJ whole genome shotgun (WGS) entry which is preliminary data.</text>
</comment>
<dbReference type="AlphaFoldDB" id="A0A9P5ARE2"/>
<evidence type="ECO:0000259" key="2">
    <source>
        <dbReference type="Pfam" id="PF07859"/>
    </source>
</evidence>
<evidence type="ECO:0000256" key="1">
    <source>
        <dbReference type="ARBA" id="ARBA00022801"/>
    </source>
</evidence>
<protein>
    <submittedName>
        <fullName evidence="3">Triacylglycerol lipase</fullName>
    </submittedName>
</protein>
<dbReference type="Proteomes" id="UP000730481">
    <property type="component" value="Unassembled WGS sequence"/>
</dbReference>
<name>A0A9P5ARE2_9HYPO</name>
<dbReference type="PANTHER" id="PTHR48081">
    <property type="entry name" value="AB HYDROLASE SUPERFAMILY PROTEIN C4A8.06C"/>
    <property type="match status" value="1"/>
</dbReference>
<dbReference type="Gene3D" id="3.40.50.1820">
    <property type="entry name" value="alpha/beta hydrolase"/>
    <property type="match status" value="1"/>
</dbReference>
<dbReference type="OrthoDB" id="408631at2759"/>
<sequence>MTDVDITSEAARRQFKEPISRFTYITYVITSYALHFIFKGLNYALSLRDKLITPENAPDLIKTYACRPKLPIRIFYPKLLNSKVQKKLPAVLSIHGGAFVIGDPRDDDGFNYSFCNMHSVLVIALNYSKAPLVRFPTPTYDLEALILAVLSDSSLPIDHDRVALMGSSAGGNLALSVSILPSMNGSGDGVRRIKTVIPMYPVVDKSLRRDYKARMRRYKPSLGGTRAKAKSIFLGITPALDAAYTLPTQDLRDPLLSPIYALKDSLPPNIFFLGIELDRLAGETWRMVCDLTGRDAGNEAVGQEAVGAGGKLILDDERFSFVKKTQDENYRWLLVPDQVHAYDHYARLRMLNGDKEMWDDAEMKTREVQKEIGKWLFDGPFA</sequence>